<feature type="region of interest" description="Disordered" evidence="1">
    <location>
        <begin position="2510"/>
        <end position="2535"/>
    </location>
</feature>
<feature type="domain" description="GH29D-like beta-sandwich" evidence="3">
    <location>
        <begin position="2073"/>
        <end position="2140"/>
    </location>
</feature>
<dbReference type="RefSeq" id="WP_308459060.1">
    <property type="nucleotide sequence ID" value="NZ_JAJEPS010000004.1"/>
</dbReference>
<evidence type="ECO:0000259" key="3">
    <source>
        <dbReference type="Pfam" id="PF13290"/>
    </source>
</evidence>
<keyword evidence="2" id="KW-0812">Transmembrane</keyword>
<gene>
    <name evidence="4" type="ORF">LKD36_05910</name>
</gene>
<dbReference type="EMBL" id="JAJEPS010000004">
    <property type="protein sequence ID" value="MCC2125714.1"/>
    <property type="molecule type" value="Genomic_DNA"/>
</dbReference>
<sequence>MKNKEPKKKWTGKKQIWYGAAGLFCLVAAVLILILGNGMGAQAEPLHMGDKTLDFTLDSTDHYYEIKNSAQLSALGNATADQTKDKNFKLVKDLKISSITAASTGTFAGTFDGKGYVITIEKLGISDATPGTSSQGVLFGTVTGTVRNVIVNITDDEATYKRTSDAGVTSSEQTPVERVVSGGKTLDQPPKPYVSSDLVSELDTKNEYRTAYNQIKNYKDTVDGTGKELEWQVISETVTTKTPNSAGEDSFGIICGELSGSGTVEQVLVDGKDLTVTQEGTEHKDQVVTTTTTTTESVFYKKEENYKFNGLNNIEVSLPTPAFYEKDVSETGTNAEVGQRFSITASAPVYEVAAYSENEYKYSITYDVTVTSLNDLQHTVQVTPALSSTTGGTWNQSNATLTTDVTTKKATTTFIYKGPCTADSTTVKAHFKASEMVGEQTVTATTSDLATTVNKQAEVSSTDSIPAVGTNELQVTVTGRDEIGTAESSLSYTVTVKNNSGATLKDVKLNYEGTEWTVADSSGSTNPISVGTLNADVSKEYTFTRTDSFSVGTNPSLSVSASGTKVTGNGEQKLVTGNATKTTEVKKSPDGTPSTVTSYGKVNGTTGNVLQVTIEGQKEAVTGTKAGSLTYTATITNLTEQAMSNLVLNWYGPLMERTGTLPPGATETKGMITVKSLEAGASITISFTNASALTKGNDPLLSITATANLLNSTSGTSEDGTTPGGTITSTPVKTDACTKTTNVLASIASTPSTVEAGNTAILSGNLSLKVTAPKYTAKNTAVIYTIEVRSKKAQTVTLSTPDIFLNGTWYDGNTALSGAPTITFTESGTKTYTYQVTPTASAGDLVNAWNLTAATSENAETLSLSVPEVSVYNNGKKGTSPVTNKTIAANELQFTVSAPAVAAASNGTAEIVYRLANVPKGTVLTAFPSGGTWKQGSQTSTDAAFTASGSEEVSYTLSVSELPSGTKHRTVKTSFTASQTKIATTLYAATKELSTDIYAENAMLKGESQTTNGELKATVTTQAWTTSDSTEYTLTLQNTITGKRIYIEAISDDWTLKTGTWDKGSYTSIKDNAPLGTLKGKILADNAAVVLKKSIAKNSVNGQKVTLSGIQTIREADAYRYTKRKTKNPPSEDSKNNPSILVANSLSVGMIAGKSNGGKIQEISGQLNLKAVAATGLASNGASLRAGGIVGHAEKTELHDLYVRGSVSGGNYLLGTGSVENLQHVIVTGTSDVANLGVSNPGDTVLAGMAAEPADGWEKWKRYSYYQSESDQAGGFDLGWLVKKDAFSITPPVTNAQTVVQTKIKDAASGRNYSYYMAYSARREQTDQDHQIYYCTEPNLNLGSSGYYKIIKLYATDGYYHYLKEEDTSYSYPFMTDNQKPQFFEAGGWKVVRKNKTSLEDEIQLTIFDNVKDLTLYYYNEKQSGWTESSAETIEGKTVKTFPFQTAEVSIRTLPQYEQKFYEEETKKFAVTDHLPLPAPGVQVSDFYQEGGKENIVDFKNGNIYGNQAKMSLTEENTKCSYQYYIAKEEIKENWRAGQSMQNALGYVMDLGSFSSVEWTDITSGFQMPENAGTWYLYLKVSADGYAPIVYQYGSFQTAPAATAEITVYLDDGTKLEENDRVASGDRFRFAFTMTESEALGMTHLQYLTSVSSLTGDNLHMADEWKAYTDTPVTINRPAGADEYYIYARINNGNGKYQEIKTYHYTFEDAAGTVTISPRTVSVESIEDTSAASTISSSAPIYLNAQEEGARILYLISDRLEDKFSFTRVTENLSGLTDGENGYFKVGSRWYRTDENVQVYTDSISLYNDRSSTKAQYIHTAVLGSGGEPGETITYAYQVSPMGQTPAPEATMDTLHFPGGEDKDSTKVQKGASLSFQSLTSGAELYYIIGDGSTEVLDHEEGETRRYDDKNGIEVTGDYGNQFVIRMKAVKWSTDGTGRKELKDSETVRFIYTIADQEQTVAPTATPSTSDQEPTVIRPGDKILLSTPTKAASIYYTADGSVPSVTKSEDGTFAPEGSTLLYDAGQGIMAPPSGNGYFTVRAIAVHPELANSPEAKYTYSFPSDVGIPYANIPSGDVDMGTAVILKNKTEGAEIYYTVSRDGTTPEDPTISSSVFDATQPIIINGATVIKAIAVKDGVKSGILTLTYNSREQLSAPTASIDSGAMVSRGTRLKLKAADRASIYYTMDGSDPSDQSNASVISGSELILDGAAGSTVTVKACARKDGKSVSEVVTFTYQISQSAGGVTADVPNGTLVSIGSKINLMTDVTDAEIRYTTDGSSPADNGIKGTVVTVDGTSGSSFMIKAVAVVDGDAGTVCTFTYKIKEKPSAPTASPSGGTLTVATRVELNSSAEKIYYTTDGVTPTEGSSLYKEPILINKTTNLKAIAVSADGEVSEVASFQYTAALKAEKPTASHDTGTVLEPGTVVALHTDTSGAEIYYSTDGTEPTRDNLDSMTLYTEDGITVNRTVTILAAAYREDMQLSAVTELYYQVDTIPAVEQKKAEEALLEEQQLKDTDSSGLTRTEEQQQSTSYQSRVLRERDCNTVVSSTWESIPSDAVLVTEKQEYGQEALANVRQLFGDDYTIISSYNMYLMRGSTIAQPQGEVEIGMPIPEAYENAAVTIVYIDKNNKITKKETRRQDGMAYAKTDHFSHYALVGLEEVASDGWTVSYLLILEAAAAVTVIAGLGYYISRKWKKMKRDR</sequence>
<evidence type="ECO:0000313" key="4">
    <source>
        <dbReference type="EMBL" id="MCC2125714.1"/>
    </source>
</evidence>
<dbReference type="Pfam" id="PF13290">
    <property type="entry name" value="CHB_HEX_C_1"/>
    <property type="match status" value="2"/>
</dbReference>
<evidence type="ECO:0000313" key="5">
    <source>
        <dbReference type="Proteomes" id="UP001198220"/>
    </source>
</evidence>
<proteinExistence type="predicted"/>
<feature type="compositionally biased region" description="Low complexity" evidence="1">
    <location>
        <begin position="2526"/>
        <end position="2535"/>
    </location>
</feature>
<feature type="domain" description="GH29D-like beta-sandwich" evidence="3">
    <location>
        <begin position="2417"/>
        <end position="2485"/>
    </location>
</feature>
<keyword evidence="5" id="KW-1185">Reference proteome</keyword>
<keyword evidence="2" id="KW-0472">Membrane</keyword>
<dbReference type="InterPro" id="IPR059177">
    <property type="entry name" value="GH29D-like_dom"/>
</dbReference>
<dbReference type="Pfam" id="PF13287">
    <property type="entry name" value="Fn3_assoc"/>
    <property type="match status" value="3"/>
</dbReference>
<name>A0AAE3A765_9FIRM</name>
<reference evidence="4 5" key="1">
    <citation type="submission" date="2021-10" db="EMBL/GenBank/DDBJ databases">
        <title>Anaerobic single-cell dispensing facilitates the cultivation of human gut bacteria.</title>
        <authorList>
            <person name="Afrizal A."/>
        </authorList>
    </citation>
    <scope>NUCLEOTIDE SEQUENCE [LARGE SCALE GENOMIC DNA]</scope>
    <source>
        <strain evidence="4 5">CLA-AA-H276</strain>
    </source>
</reference>
<protein>
    <submittedName>
        <fullName evidence="4">Chitobiase/beta-hexosaminidase C-terminal domain-containing protein</fullName>
    </submittedName>
</protein>
<organism evidence="4 5">
    <name type="scientific">Hominiventricola filiformis</name>
    <dbReference type="NCBI Taxonomy" id="2885352"/>
    <lineage>
        <taxon>Bacteria</taxon>
        <taxon>Bacillati</taxon>
        <taxon>Bacillota</taxon>
        <taxon>Clostridia</taxon>
        <taxon>Lachnospirales</taxon>
        <taxon>Lachnospiraceae</taxon>
        <taxon>Hominiventricola</taxon>
    </lineage>
</organism>
<accession>A0AAE3A765</accession>
<evidence type="ECO:0000256" key="1">
    <source>
        <dbReference type="SAM" id="MobiDB-lite"/>
    </source>
</evidence>
<dbReference type="InterPro" id="IPR026876">
    <property type="entry name" value="Fn3_assoc_repeat"/>
</dbReference>
<evidence type="ECO:0000256" key="2">
    <source>
        <dbReference type="SAM" id="Phobius"/>
    </source>
</evidence>
<keyword evidence="2" id="KW-1133">Transmembrane helix</keyword>
<feature type="transmembrane region" description="Helical" evidence="2">
    <location>
        <begin position="2670"/>
        <end position="2691"/>
    </location>
</feature>
<comment type="caution">
    <text evidence="4">The sequence shown here is derived from an EMBL/GenBank/DDBJ whole genome shotgun (WGS) entry which is preliminary data.</text>
</comment>
<dbReference type="Proteomes" id="UP001198220">
    <property type="component" value="Unassembled WGS sequence"/>
</dbReference>